<organism evidence="1 2">
    <name type="scientific">Panicum virgatum</name>
    <name type="common">Blackwell switchgrass</name>
    <dbReference type="NCBI Taxonomy" id="38727"/>
    <lineage>
        <taxon>Eukaryota</taxon>
        <taxon>Viridiplantae</taxon>
        <taxon>Streptophyta</taxon>
        <taxon>Embryophyta</taxon>
        <taxon>Tracheophyta</taxon>
        <taxon>Spermatophyta</taxon>
        <taxon>Magnoliopsida</taxon>
        <taxon>Liliopsida</taxon>
        <taxon>Poales</taxon>
        <taxon>Poaceae</taxon>
        <taxon>PACMAD clade</taxon>
        <taxon>Panicoideae</taxon>
        <taxon>Panicodae</taxon>
        <taxon>Paniceae</taxon>
        <taxon>Panicinae</taxon>
        <taxon>Panicum</taxon>
        <taxon>Panicum sect. Hiantes</taxon>
    </lineage>
</organism>
<dbReference type="AlphaFoldDB" id="A0A8T0WNQ5"/>
<dbReference type="Proteomes" id="UP000823388">
    <property type="component" value="Chromosome 1N"/>
</dbReference>
<protein>
    <submittedName>
        <fullName evidence="1">Uncharacterized protein</fullName>
    </submittedName>
</protein>
<reference evidence="1" key="1">
    <citation type="submission" date="2020-05" db="EMBL/GenBank/DDBJ databases">
        <title>WGS assembly of Panicum virgatum.</title>
        <authorList>
            <person name="Lovell J.T."/>
            <person name="Jenkins J."/>
            <person name="Shu S."/>
            <person name="Juenger T.E."/>
            <person name="Schmutz J."/>
        </authorList>
    </citation>
    <scope>NUCLEOTIDE SEQUENCE</scope>
    <source>
        <strain evidence="1">AP13</strain>
    </source>
</reference>
<evidence type="ECO:0000313" key="2">
    <source>
        <dbReference type="Proteomes" id="UP000823388"/>
    </source>
</evidence>
<dbReference type="EMBL" id="CM029038">
    <property type="protein sequence ID" value="KAG2649660.1"/>
    <property type="molecule type" value="Genomic_DNA"/>
</dbReference>
<accession>A0A8T0WNQ5</accession>
<evidence type="ECO:0000313" key="1">
    <source>
        <dbReference type="EMBL" id="KAG2649660.1"/>
    </source>
</evidence>
<gene>
    <name evidence="1" type="ORF">PVAP13_1NG123900</name>
</gene>
<name>A0A8T0WNQ5_PANVG</name>
<keyword evidence="2" id="KW-1185">Reference proteome</keyword>
<sequence>MQSSDECRRWKQQRQRTLSGFVAASRMHCHSCGMAINHKCEQQKFAPPEFCYYARDCGGPNCWCCDTKNTRKCFVDANASCSLPPSMTVPHPPTPIQLLVNGDRGTEDVEVAPPRPSLLLRAARR</sequence>
<comment type="caution">
    <text evidence="1">The sequence shown here is derived from an EMBL/GenBank/DDBJ whole genome shotgun (WGS) entry which is preliminary data.</text>
</comment>
<proteinExistence type="predicted"/>